<dbReference type="SMART" id="SM00347">
    <property type="entry name" value="HTH_MARR"/>
    <property type="match status" value="1"/>
</dbReference>
<dbReference type="Gene3D" id="1.10.10.10">
    <property type="entry name" value="Winged helix-like DNA-binding domain superfamily/Winged helix DNA-binding domain"/>
    <property type="match status" value="1"/>
</dbReference>
<dbReference type="InterPro" id="IPR000835">
    <property type="entry name" value="HTH_MarR-typ"/>
</dbReference>
<proteinExistence type="predicted"/>
<gene>
    <name evidence="5" type="ORF">WMO64_11325</name>
</gene>
<comment type="caution">
    <text evidence="5">The sequence shown here is derived from an EMBL/GenBank/DDBJ whole genome shotgun (WGS) entry which is preliminary data.</text>
</comment>
<keyword evidence="6" id="KW-1185">Reference proteome</keyword>
<keyword evidence="2" id="KW-0238">DNA-binding</keyword>
<accession>A0ABV1E9Q6</accession>
<evidence type="ECO:0000313" key="5">
    <source>
        <dbReference type="EMBL" id="MEQ2444052.1"/>
    </source>
</evidence>
<dbReference type="PANTHER" id="PTHR42756:SF1">
    <property type="entry name" value="TRANSCRIPTIONAL REPRESSOR OF EMRAB OPERON"/>
    <property type="match status" value="1"/>
</dbReference>
<evidence type="ECO:0000259" key="4">
    <source>
        <dbReference type="PROSITE" id="PS50995"/>
    </source>
</evidence>
<feature type="domain" description="HTH marR-type" evidence="4">
    <location>
        <begin position="1"/>
        <end position="96"/>
    </location>
</feature>
<dbReference type="SUPFAM" id="SSF46785">
    <property type="entry name" value="Winged helix' DNA-binding domain"/>
    <property type="match status" value="1"/>
</dbReference>
<sequence>MCRQEQGTLLTDIHRAFGYSMATLSGMVKRLREKGYIRVERCEEDDRRRLLFATEKARQLWPDLEETIQGVHSRLYDGFSQEELSALDHLQGKLLQNLSALTAQSQKEESKS</sequence>
<dbReference type="Pfam" id="PF01047">
    <property type="entry name" value="MarR"/>
    <property type="match status" value="1"/>
</dbReference>
<protein>
    <submittedName>
        <fullName evidence="5">MarR family transcriptional regulator</fullName>
    </submittedName>
</protein>
<keyword evidence="1" id="KW-0805">Transcription regulation</keyword>
<dbReference type="Proteomes" id="UP001464378">
    <property type="component" value="Unassembled WGS sequence"/>
</dbReference>
<reference evidence="5 6" key="1">
    <citation type="submission" date="2024-03" db="EMBL/GenBank/DDBJ databases">
        <title>Human intestinal bacterial collection.</title>
        <authorList>
            <person name="Pauvert C."/>
            <person name="Hitch T.C.A."/>
            <person name="Clavel T."/>
        </authorList>
    </citation>
    <scope>NUCLEOTIDE SEQUENCE [LARGE SCALE GENOMIC DNA]</scope>
    <source>
        <strain evidence="5 6">CLA-AP-H29</strain>
    </source>
</reference>
<dbReference type="InterPro" id="IPR036390">
    <property type="entry name" value="WH_DNA-bd_sf"/>
</dbReference>
<dbReference type="InterPro" id="IPR036388">
    <property type="entry name" value="WH-like_DNA-bd_sf"/>
</dbReference>
<name>A0ABV1E9Q6_9FIRM</name>
<evidence type="ECO:0000256" key="2">
    <source>
        <dbReference type="ARBA" id="ARBA00023125"/>
    </source>
</evidence>
<dbReference type="RefSeq" id="WP_349232044.1">
    <property type="nucleotide sequence ID" value="NZ_JBBMFK010000018.1"/>
</dbReference>
<dbReference type="PROSITE" id="PS50995">
    <property type="entry name" value="HTH_MARR_2"/>
    <property type="match status" value="1"/>
</dbReference>
<dbReference type="EMBL" id="JBBMFK010000018">
    <property type="protein sequence ID" value="MEQ2444052.1"/>
    <property type="molecule type" value="Genomic_DNA"/>
</dbReference>
<dbReference type="PRINTS" id="PR00598">
    <property type="entry name" value="HTHMARR"/>
</dbReference>
<evidence type="ECO:0000256" key="3">
    <source>
        <dbReference type="ARBA" id="ARBA00023163"/>
    </source>
</evidence>
<evidence type="ECO:0000313" key="6">
    <source>
        <dbReference type="Proteomes" id="UP001464378"/>
    </source>
</evidence>
<keyword evidence="3" id="KW-0804">Transcription</keyword>
<evidence type="ECO:0000256" key="1">
    <source>
        <dbReference type="ARBA" id="ARBA00023015"/>
    </source>
</evidence>
<dbReference type="PANTHER" id="PTHR42756">
    <property type="entry name" value="TRANSCRIPTIONAL REGULATOR, MARR"/>
    <property type="match status" value="1"/>
</dbReference>
<organism evidence="5 6">
    <name type="scientific">Pseudoflavonifractor intestinihominis</name>
    <dbReference type="NCBI Taxonomy" id="3133171"/>
    <lineage>
        <taxon>Bacteria</taxon>
        <taxon>Bacillati</taxon>
        <taxon>Bacillota</taxon>
        <taxon>Clostridia</taxon>
        <taxon>Eubacteriales</taxon>
        <taxon>Oscillospiraceae</taxon>
        <taxon>Pseudoflavonifractor</taxon>
    </lineage>
</organism>